<feature type="transmembrane region" description="Helical" evidence="8">
    <location>
        <begin position="104"/>
        <end position="128"/>
    </location>
</feature>
<evidence type="ECO:0000256" key="1">
    <source>
        <dbReference type="ARBA" id="ARBA00001966"/>
    </source>
</evidence>
<evidence type="ECO:0000256" key="7">
    <source>
        <dbReference type="ARBA" id="ARBA00023014"/>
    </source>
</evidence>
<dbReference type="AlphaFoldDB" id="A0A0A9XK66"/>
<protein>
    <submittedName>
        <fullName evidence="10">NADH-ubiquinone oxidoreductase subunit 8</fullName>
    </submittedName>
</protein>
<dbReference type="InterPro" id="IPR017896">
    <property type="entry name" value="4Fe4S_Fe-S-bd"/>
</dbReference>
<evidence type="ECO:0000256" key="6">
    <source>
        <dbReference type="ARBA" id="ARBA00023004"/>
    </source>
</evidence>
<name>A0A0A9XK66_LYGHE</name>
<dbReference type="InterPro" id="IPR017900">
    <property type="entry name" value="4Fe4S_Fe_S_CS"/>
</dbReference>
<evidence type="ECO:0000313" key="10">
    <source>
        <dbReference type="EMBL" id="JAG20041.1"/>
    </source>
</evidence>
<feature type="domain" description="4Fe-4S ferredoxin-type" evidence="9">
    <location>
        <begin position="34"/>
        <end position="63"/>
    </location>
</feature>
<dbReference type="Gene3D" id="3.30.70.3270">
    <property type="match status" value="1"/>
</dbReference>
<keyword evidence="6" id="KW-0408">Iron</keyword>
<evidence type="ECO:0000256" key="5">
    <source>
        <dbReference type="ARBA" id="ARBA00022967"/>
    </source>
</evidence>
<dbReference type="GO" id="GO:0009060">
    <property type="term" value="P:aerobic respiration"/>
    <property type="evidence" value="ECO:0007669"/>
    <property type="project" value="TreeGrafter"/>
</dbReference>
<dbReference type="PROSITE" id="PS51379">
    <property type="entry name" value="4FE4S_FER_2"/>
    <property type="match status" value="2"/>
</dbReference>
<gene>
    <name evidence="10" type="primary">M-ISP1</name>
    <name evidence="10" type="ORF">CM83_103756</name>
</gene>
<accession>A0A0A9XK66</accession>
<evidence type="ECO:0000256" key="4">
    <source>
        <dbReference type="ARBA" id="ARBA00022723"/>
    </source>
</evidence>
<sequence>FLYFYFFFSVLSTIFLPFELTPIGFNSRGIHFLRYYYYGLERCIACRICEFLCPSLALDIRCVESLNNFRVSLFFYISLRRCILCGFCMYLCPTDAITHSLYLFFFFIWSIYLILPKFFICCGFIFFYDFNFLL</sequence>
<organism evidence="10">
    <name type="scientific">Lygus hesperus</name>
    <name type="common">Western plant bug</name>
    <dbReference type="NCBI Taxonomy" id="30085"/>
    <lineage>
        <taxon>Eukaryota</taxon>
        <taxon>Metazoa</taxon>
        <taxon>Ecdysozoa</taxon>
        <taxon>Arthropoda</taxon>
        <taxon>Hexapoda</taxon>
        <taxon>Insecta</taxon>
        <taxon>Pterygota</taxon>
        <taxon>Neoptera</taxon>
        <taxon>Paraneoptera</taxon>
        <taxon>Hemiptera</taxon>
        <taxon>Heteroptera</taxon>
        <taxon>Panheteroptera</taxon>
        <taxon>Cimicomorpha</taxon>
        <taxon>Miridae</taxon>
        <taxon>Mirini</taxon>
        <taxon>Lygus</taxon>
    </lineage>
</organism>
<comment type="cofactor">
    <cofactor evidence="1">
        <name>[4Fe-4S] cluster</name>
        <dbReference type="ChEBI" id="CHEBI:49883"/>
    </cofactor>
</comment>
<dbReference type="PROSITE" id="PS00198">
    <property type="entry name" value="4FE4S_FER_1"/>
    <property type="match status" value="2"/>
</dbReference>
<feature type="transmembrane region" description="Helical" evidence="8">
    <location>
        <begin position="6"/>
        <end position="25"/>
    </location>
</feature>
<evidence type="ECO:0000256" key="2">
    <source>
        <dbReference type="ARBA" id="ARBA00010277"/>
    </source>
</evidence>
<keyword evidence="4" id="KW-0479">Metal-binding</keyword>
<keyword evidence="8" id="KW-0812">Transmembrane</keyword>
<reference evidence="10" key="2">
    <citation type="submission" date="2014-07" db="EMBL/GenBank/DDBJ databases">
        <authorList>
            <person name="Hull J."/>
        </authorList>
    </citation>
    <scope>NUCLEOTIDE SEQUENCE</scope>
</reference>
<reference evidence="10" key="1">
    <citation type="journal article" date="2014" name="PLoS ONE">
        <title>Transcriptome-Based Identification of ABC Transporters in the Western Tarnished Plant Bug Lygus hesperus.</title>
        <authorList>
            <person name="Hull J.J."/>
            <person name="Chaney K."/>
            <person name="Geib S.M."/>
            <person name="Fabrick J.A."/>
            <person name="Brent C.S."/>
            <person name="Walsh D."/>
            <person name="Lavine L.C."/>
        </authorList>
    </citation>
    <scope>NUCLEOTIDE SEQUENCE</scope>
</reference>
<proteinExistence type="inferred from homology"/>
<dbReference type="SUPFAM" id="SSF54862">
    <property type="entry name" value="4Fe-4S ferredoxins"/>
    <property type="match status" value="1"/>
</dbReference>
<evidence type="ECO:0000259" key="9">
    <source>
        <dbReference type="PROSITE" id="PS51379"/>
    </source>
</evidence>
<dbReference type="PANTHER" id="PTHR10849">
    <property type="entry name" value="NADH DEHYDROGENASE UBIQUINONE IRON-SULFUR PROTEIN 8, MITOCHONDRIAL"/>
    <property type="match status" value="1"/>
</dbReference>
<dbReference type="GO" id="GO:0003954">
    <property type="term" value="F:NADH dehydrogenase activity"/>
    <property type="evidence" value="ECO:0007669"/>
    <property type="project" value="TreeGrafter"/>
</dbReference>
<keyword evidence="8" id="KW-0472">Membrane</keyword>
<feature type="domain" description="4Fe-4S ferredoxin-type" evidence="9">
    <location>
        <begin position="73"/>
        <end position="102"/>
    </location>
</feature>
<dbReference type="InterPro" id="IPR010226">
    <property type="entry name" value="NADH_quinone_OxRdtase_chainI"/>
</dbReference>
<keyword evidence="10" id="KW-0830">Ubiquinone</keyword>
<keyword evidence="5" id="KW-1278">Translocase</keyword>
<keyword evidence="3" id="KW-0004">4Fe-4S</keyword>
<dbReference type="GO" id="GO:0046872">
    <property type="term" value="F:metal ion binding"/>
    <property type="evidence" value="ECO:0007669"/>
    <property type="project" value="UniProtKB-KW"/>
</dbReference>
<dbReference type="EMBL" id="GBHO01023563">
    <property type="protein sequence ID" value="JAG20041.1"/>
    <property type="molecule type" value="Transcribed_RNA"/>
</dbReference>
<dbReference type="GO" id="GO:0051539">
    <property type="term" value="F:4 iron, 4 sulfur cluster binding"/>
    <property type="evidence" value="ECO:0007669"/>
    <property type="project" value="UniProtKB-KW"/>
</dbReference>
<comment type="similarity">
    <text evidence="2">Belongs to the complex I 23 kDa subunit family.</text>
</comment>
<dbReference type="PANTHER" id="PTHR10849:SF20">
    <property type="entry name" value="NADH DEHYDROGENASE [UBIQUINONE] IRON-SULFUR PROTEIN 8, MITOCHONDRIAL"/>
    <property type="match status" value="1"/>
</dbReference>
<dbReference type="Pfam" id="PF12838">
    <property type="entry name" value="Fer4_7"/>
    <property type="match status" value="1"/>
</dbReference>
<evidence type="ECO:0000256" key="8">
    <source>
        <dbReference type="SAM" id="Phobius"/>
    </source>
</evidence>
<keyword evidence="7" id="KW-0411">Iron-sulfur</keyword>
<evidence type="ECO:0000256" key="3">
    <source>
        <dbReference type="ARBA" id="ARBA00022485"/>
    </source>
</evidence>
<feature type="transmembrane region" description="Helical" evidence="8">
    <location>
        <begin position="73"/>
        <end position="92"/>
    </location>
</feature>
<keyword evidence="8" id="KW-1133">Transmembrane helix</keyword>
<dbReference type="GO" id="GO:0016020">
    <property type="term" value="C:membrane"/>
    <property type="evidence" value="ECO:0007669"/>
    <property type="project" value="InterPro"/>
</dbReference>
<feature type="non-terminal residue" evidence="10">
    <location>
        <position position="1"/>
    </location>
</feature>